<evidence type="ECO:0000256" key="1">
    <source>
        <dbReference type="SAM" id="MobiDB-lite"/>
    </source>
</evidence>
<feature type="region of interest" description="Disordered" evidence="1">
    <location>
        <begin position="27"/>
        <end position="47"/>
    </location>
</feature>
<evidence type="ECO:0000313" key="3">
    <source>
        <dbReference type="Proteomes" id="UP001529510"/>
    </source>
</evidence>
<dbReference type="AlphaFoldDB" id="A0ABD0MJA1"/>
<reference evidence="2 3" key="1">
    <citation type="submission" date="2024-05" db="EMBL/GenBank/DDBJ databases">
        <title>Genome sequencing and assembly of Indian major carp, Cirrhinus mrigala (Hamilton, 1822).</title>
        <authorList>
            <person name="Mohindra V."/>
            <person name="Chowdhury L.M."/>
            <person name="Lal K."/>
            <person name="Jena J.K."/>
        </authorList>
    </citation>
    <scope>NUCLEOTIDE SEQUENCE [LARGE SCALE GENOMIC DNA]</scope>
    <source>
        <strain evidence="2">CM1030</strain>
        <tissue evidence="2">Blood</tissue>
    </source>
</reference>
<name>A0ABD0MJA1_CIRMR</name>
<proteinExistence type="predicted"/>
<protein>
    <submittedName>
        <fullName evidence="2">Uncharacterized protein</fullName>
    </submittedName>
</protein>
<dbReference type="EMBL" id="JAMKFB020000531">
    <property type="protein sequence ID" value="KAL0149107.1"/>
    <property type="molecule type" value="Genomic_DNA"/>
</dbReference>
<organism evidence="2 3">
    <name type="scientific">Cirrhinus mrigala</name>
    <name type="common">Mrigala</name>
    <dbReference type="NCBI Taxonomy" id="683832"/>
    <lineage>
        <taxon>Eukaryota</taxon>
        <taxon>Metazoa</taxon>
        <taxon>Chordata</taxon>
        <taxon>Craniata</taxon>
        <taxon>Vertebrata</taxon>
        <taxon>Euteleostomi</taxon>
        <taxon>Actinopterygii</taxon>
        <taxon>Neopterygii</taxon>
        <taxon>Teleostei</taxon>
        <taxon>Ostariophysi</taxon>
        <taxon>Cypriniformes</taxon>
        <taxon>Cyprinidae</taxon>
        <taxon>Labeoninae</taxon>
        <taxon>Labeonini</taxon>
        <taxon>Cirrhinus</taxon>
    </lineage>
</organism>
<comment type="caution">
    <text evidence="2">The sequence shown here is derived from an EMBL/GenBank/DDBJ whole genome shotgun (WGS) entry which is preliminary data.</text>
</comment>
<sequence>MARMGHSHVKARSASFWGLTGKGVLEETPGPSVCQPVPADSTQTGRSWQREDLKEARLRLNPQVYLSFAESTPDELDRLGLESPFLGRVQLNSLNNVNGAQRFELRQTPEEEMAGKFQYATAA</sequence>
<keyword evidence="3" id="KW-1185">Reference proteome</keyword>
<accession>A0ABD0MJA1</accession>
<dbReference type="Proteomes" id="UP001529510">
    <property type="component" value="Unassembled WGS sequence"/>
</dbReference>
<gene>
    <name evidence="2" type="ORF">M9458_055539</name>
</gene>
<evidence type="ECO:0000313" key="2">
    <source>
        <dbReference type="EMBL" id="KAL0149107.1"/>
    </source>
</evidence>